<keyword evidence="6 7" id="KW-1015">Disulfide bond</keyword>
<keyword evidence="9" id="KW-0732">Signal</keyword>
<comment type="similarity">
    <text evidence="1">Belongs to the flavin monoamine oxidase family.</text>
</comment>
<dbReference type="PANTHER" id="PTHR10742">
    <property type="entry name" value="FLAVIN MONOAMINE OXIDASE"/>
    <property type="match status" value="1"/>
</dbReference>
<dbReference type="GO" id="GO:0006338">
    <property type="term" value="P:chromatin remodeling"/>
    <property type="evidence" value="ECO:0007669"/>
    <property type="project" value="TreeGrafter"/>
</dbReference>
<evidence type="ECO:0000256" key="2">
    <source>
        <dbReference type="ARBA" id="ARBA00022473"/>
    </source>
</evidence>
<feature type="domain" description="DSL" evidence="10">
    <location>
        <begin position="94"/>
        <end position="136"/>
    </location>
</feature>
<dbReference type="InterPro" id="IPR050281">
    <property type="entry name" value="Flavin_monoamine_oxidase"/>
</dbReference>
<dbReference type="GO" id="GO:0050660">
    <property type="term" value="F:flavin adenine dinucleotide binding"/>
    <property type="evidence" value="ECO:0007669"/>
    <property type="project" value="TreeGrafter"/>
</dbReference>
<keyword evidence="12" id="KW-1185">Reference proteome</keyword>
<organism evidence="11 12">
    <name type="scientific">Magallana gigas</name>
    <name type="common">Pacific oyster</name>
    <name type="synonym">Crassostrea gigas</name>
    <dbReference type="NCBI Taxonomy" id="29159"/>
    <lineage>
        <taxon>Eukaryota</taxon>
        <taxon>Metazoa</taxon>
        <taxon>Spiralia</taxon>
        <taxon>Lophotrochozoa</taxon>
        <taxon>Mollusca</taxon>
        <taxon>Bivalvia</taxon>
        <taxon>Autobranchia</taxon>
        <taxon>Pteriomorphia</taxon>
        <taxon>Ostreida</taxon>
        <taxon>Ostreoidea</taxon>
        <taxon>Ostreidae</taxon>
        <taxon>Magallana</taxon>
    </lineage>
</organism>
<keyword evidence="8" id="KW-0472">Membrane</keyword>
<feature type="disulfide bond" evidence="7">
    <location>
        <begin position="127"/>
        <end position="136"/>
    </location>
</feature>
<keyword evidence="2" id="KW-0217">Developmental protein</keyword>
<reference evidence="11" key="1">
    <citation type="submission" date="2022-08" db="UniProtKB">
        <authorList>
            <consortium name="EnsemblMetazoa"/>
        </authorList>
    </citation>
    <scope>IDENTIFICATION</scope>
    <source>
        <strain evidence="11">05x7-T-G4-1.051#20</strain>
    </source>
</reference>
<evidence type="ECO:0000256" key="4">
    <source>
        <dbReference type="ARBA" id="ARBA00022737"/>
    </source>
</evidence>
<keyword evidence="3" id="KW-0245">EGF-like domain</keyword>
<dbReference type="InterPro" id="IPR036188">
    <property type="entry name" value="FAD/NAD-bd_sf"/>
</dbReference>
<evidence type="ECO:0000256" key="1">
    <source>
        <dbReference type="ARBA" id="ARBA00005995"/>
    </source>
</evidence>
<keyword evidence="5" id="KW-0560">Oxidoreductase</keyword>
<proteinExistence type="inferred from homology"/>
<dbReference type="Gene3D" id="3.50.50.60">
    <property type="entry name" value="FAD/NAD(P)-binding domain"/>
    <property type="match status" value="1"/>
</dbReference>
<evidence type="ECO:0000313" key="11">
    <source>
        <dbReference type="EnsemblMetazoa" id="G18512.1:cds"/>
    </source>
</evidence>
<dbReference type="PROSITE" id="PS51051">
    <property type="entry name" value="DSL"/>
    <property type="match status" value="1"/>
</dbReference>
<protein>
    <recommendedName>
        <fullName evidence="10">DSL domain-containing protein</fullName>
    </recommendedName>
</protein>
<feature type="chain" id="PRO_5036501013" description="DSL domain-containing protein" evidence="9">
    <location>
        <begin position="18"/>
        <end position="395"/>
    </location>
</feature>
<dbReference type="SUPFAM" id="SSF51905">
    <property type="entry name" value="FAD/NAD(P)-binding domain"/>
    <property type="match status" value="1"/>
</dbReference>
<evidence type="ECO:0000256" key="6">
    <source>
        <dbReference type="ARBA" id="ARBA00023157"/>
    </source>
</evidence>
<evidence type="ECO:0000256" key="8">
    <source>
        <dbReference type="SAM" id="Phobius"/>
    </source>
</evidence>
<dbReference type="InterPro" id="IPR002937">
    <property type="entry name" value="Amino_oxidase"/>
</dbReference>
<dbReference type="GO" id="GO:0003682">
    <property type="term" value="F:chromatin binding"/>
    <property type="evidence" value="ECO:0007669"/>
    <property type="project" value="TreeGrafter"/>
</dbReference>
<accession>A0A8W8JGN2</accession>
<feature type="signal peptide" evidence="9">
    <location>
        <begin position="1"/>
        <end position="17"/>
    </location>
</feature>
<dbReference type="InterPro" id="IPR001774">
    <property type="entry name" value="DSL"/>
</dbReference>
<comment type="caution">
    <text evidence="7">Lacks conserved residue(s) required for the propagation of feature annotation.</text>
</comment>
<dbReference type="GO" id="GO:0016020">
    <property type="term" value="C:membrane"/>
    <property type="evidence" value="ECO:0007669"/>
    <property type="project" value="InterPro"/>
</dbReference>
<feature type="transmembrane region" description="Helical" evidence="8">
    <location>
        <begin position="212"/>
        <end position="235"/>
    </location>
</feature>
<dbReference type="GO" id="GO:0007154">
    <property type="term" value="P:cell communication"/>
    <property type="evidence" value="ECO:0007669"/>
    <property type="project" value="InterPro"/>
</dbReference>
<feature type="disulfide bond" evidence="7">
    <location>
        <begin position="96"/>
        <end position="105"/>
    </location>
</feature>
<evidence type="ECO:0000256" key="7">
    <source>
        <dbReference type="PROSITE-ProRule" id="PRU00377"/>
    </source>
</evidence>
<dbReference type="Gene3D" id="2.170.300.10">
    <property type="entry name" value="Tie2 ligand-binding domain superfamily"/>
    <property type="match status" value="1"/>
</dbReference>
<sequence>MEKNVFFLSIAVMTCIGQEQDQENSTCSKRVCYNFRVMKEEITSQYALLTTETGWWFANKLNRTQRRLITKQIPVQVDVCCQGYENISGICTKVQCPHNKFGEFCAEDCPCIQGNYERCDVSGICLCSSGWTGEDCSQKAFEDFPPVSSSSNCTLTDANYSEVSNHGCISLSSVCVNESEKRSENCSDDKMGYITTNEQFSGQNNASLYKGLIFGSSIGGALLISLAIIGGCVHFKYNRKQKPLPKDTGNQNGDYVDLSFQMNEYQYEHVSSYQNIGRTSDGHLRGLIFFSILIYVEKDLTLNGNDYDLMATPVSHTSGGLPRLFFAGEHTIRNYPATVHGALLSGLRKAGRIADQFLGTPTPYPPTKKRRGEDVITTRINDIHHPSHFTLPRHT</sequence>
<dbReference type="AlphaFoldDB" id="A0A8W8JGN2"/>
<dbReference type="EnsemblMetazoa" id="G18512.1">
    <property type="protein sequence ID" value="G18512.1:cds"/>
    <property type="gene ID" value="G18512"/>
</dbReference>
<keyword evidence="8" id="KW-0812">Transmembrane</keyword>
<evidence type="ECO:0000259" key="10">
    <source>
        <dbReference type="PROSITE" id="PS51051"/>
    </source>
</evidence>
<dbReference type="PANTHER" id="PTHR10742:SF386">
    <property type="entry name" value="LYSINE-SPECIFIC HISTONE DEMETHYLASE 1A"/>
    <property type="match status" value="1"/>
</dbReference>
<evidence type="ECO:0000256" key="9">
    <source>
        <dbReference type="SAM" id="SignalP"/>
    </source>
</evidence>
<evidence type="ECO:0000256" key="5">
    <source>
        <dbReference type="ARBA" id="ARBA00023002"/>
    </source>
</evidence>
<dbReference type="GO" id="GO:0016491">
    <property type="term" value="F:oxidoreductase activity"/>
    <property type="evidence" value="ECO:0007669"/>
    <property type="project" value="UniProtKB-KW"/>
</dbReference>
<name>A0A8W8JGN2_MAGGI</name>
<keyword evidence="8" id="KW-1133">Transmembrane helix</keyword>
<evidence type="ECO:0000313" key="12">
    <source>
        <dbReference type="Proteomes" id="UP000005408"/>
    </source>
</evidence>
<dbReference type="Proteomes" id="UP000005408">
    <property type="component" value="Unassembled WGS sequence"/>
</dbReference>
<dbReference type="Pfam" id="PF01593">
    <property type="entry name" value="Amino_oxidase"/>
    <property type="match status" value="1"/>
</dbReference>
<evidence type="ECO:0000256" key="3">
    <source>
        <dbReference type="ARBA" id="ARBA00022536"/>
    </source>
</evidence>
<keyword evidence="4" id="KW-0677">Repeat</keyword>